<gene>
    <name evidence="2" type="ORF">SAMN05443637_12065</name>
</gene>
<dbReference type="EMBL" id="FRAP01000020">
    <property type="protein sequence ID" value="SHL18509.1"/>
    <property type="molecule type" value="Genomic_DNA"/>
</dbReference>
<feature type="compositionally biased region" description="Polar residues" evidence="1">
    <location>
        <begin position="1"/>
        <end position="20"/>
    </location>
</feature>
<keyword evidence="3" id="KW-1185">Reference proteome</keyword>
<accession>A0A1M6YKF6</accession>
<sequence length="90" mass="9183">MTAAAPQNSCATTATSSRNPAQVGPIAVRRMWTTAIWPARAVDGGSTSTYVIATGKANPNTTATTTEATTPRATARDAERVSSARCADAA</sequence>
<reference evidence="2 3" key="1">
    <citation type="submission" date="2016-11" db="EMBL/GenBank/DDBJ databases">
        <authorList>
            <person name="Jaros S."/>
            <person name="Januszkiewicz K."/>
            <person name="Wedrychowicz H."/>
        </authorList>
    </citation>
    <scope>NUCLEOTIDE SEQUENCE [LARGE SCALE GENOMIC DNA]</scope>
    <source>
        <strain evidence="2 3">DSM 43832</strain>
    </source>
</reference>
<feature type="region of interest" description="Disordered" evidence="1">
    <location>
        <begin position="1"/>
        <end position="23"/>
    </location>
</feature>
<protein>
    <submittedName>
        <fullName evidence="2">Uncharacterized protein</fullName>
    </submittedName>
</protein>
<evidence type="ECO:0000313" key="3">
    <source>
        <dbReference type="Proteomes" id="UP000184363"/>
    </source>
</evidence>
<evidence type="ECO:0000256" key="1">
    <source>
        <dbReference type="SAM" id="MobiDB-lite"/>
    </source>
</evidence>
<feature type="region of interest" description="Disordered" evidence="1">
    <location>
        <begin position="57"/>
        <end position="90"/>
    </location>
</feature>
<name>A0A1M6YKF6_PSETH</name>
<proteinExistence type="predicted"/>
<dbReference type="Proteomes" id="UP000184363">
    <property type="component" value="Unassembled WGS sequence"/>
</dbReference>
<dbReference type="AlphaFoldDB" id="A0A1M6YKF6"/>
<organism evidence="2 3">
    <name type="scientific">Pseudonocardia thermophila</name>
    <dbReference type="NCBI Taxonomy" id="1848"/>
    <lineage>
        <taxon>Bacteria</taxon>
        <taxon>Bacillati</taxon>
        <taxon>Actinomycetota</taxon>
        <taxon>Actinomycetes</taxon>
        <taxon>Pseudonocardiales</taxon>
        <taxon>Pseudonocardiaceae</taxon>
        <taxon>Pseudonocardia</taxon>
    </lineage>
</organism>
<feature type="compositionally biased region" description="Low complexity" evidence="1">
    <location>
        <begin position="57"/>
        <end position="73"/>
    </location>
</feature>
<evidence type="ECO:0000313" key="2">
    <source>
        <dbReference type="EMBL" id="SHL18509.1"/>
    </source>
</evidence>